<dbReference type="CDD" id="cd11031">
    <property type="entry name" value="Cyp158A-like"/>
    <property type="match status" value="1"/>
</dbReference>
<evidence type="ECO:0000256" key="7">
    <source>
        <dbReference type="RuleBase" id="RU000461"/>
    </source>
</evidence>
<evidence type="ECO:0000256" key="3">
    <source>
        <dbReference type="ARBA" id="ARBA00022723"/>
    </source>
</evidence>
<dbReference type="GO" id="GO:0016705">
    <property type="term" value="F:oxidoreductase activity, acting on paired donors, with incorporation or reduction of molecular oxygen"/>
    <property type="evidence" value="ECO:0007669"/>
    <property type="project" value="InterPro"/>
</dbReference>
<evidence type="ECO:0000256" key="1">
    <source>
        <dbReference type="ARBA" id="ARBA00010617"/>
    </source>
</evidence>
<accession>A0AB39P0N7</accession>
<name>A0AB39P0N7_9ACTN</name>
<organism evidence="8">
    <name type="scientific">Streptomyces sp. R21</name>
    <dbReference type="NCBI Taxonomy" id="3238627"/>
    <lineage>
        <taxon>Bacteria</taxon>
        <taxon>Bacillati</taxon>
        <taxon>Actinomycetota</taxon>
        <taxon>Actinomycetes</taxon>
        <taxon>Kitasatosporales</taxon>
        <taxon>Streptomycetaceae</taxon>
        <taxon>Streptomyces</taxon>
    </lineage>
</organism>
<dbReference type="AlphaFoldDB" id="A0AB39P0N7"/>
<dbReference type="Pfam" id="PF00067">
    <property type="entry name" value="p450"/>
    <property type="match status" value="1"/>
</dbReference>
<sequence length="408" mass="45084">MTSQPDTATPGVHTWNIDDLPALQFDPLLAKLLAEEPVARIRLPYFSDHEAWLVTRYEDVKLVTSDPRFSREELVDRTVTSMLSEPVASKLALGYADPPYHTKLRKVINKAFTGRHMKRLRPMAEQTAGELLDAVERHGPPADLMELLHKPFPLAVIGDLLGVPREDRARVAPWTDTILSSTADPAASRAARAEVRAYIVELLRSRSGAKGEESEDLAGVLAQACDEGEITEDVAVSLATIIMVSAAHAVRYNSANMVYMLLTHPEHLARLRARPELLPQAVDELLRHIPHRNGVGLARIATEDVEVGGVLIRQGEAVYASYLTANRDPEVFENPEVLDFDREALSHLSFGHGPHHCMGAMMARMESEVMLSGLLTRFPGLRLAEPPEKTVFQSSGTIRGPQSLLVTW</sequence>
<protein>
    <submittedName>
        <fullName evidence="8">Cytochrome P450</fullName>
    </submittedName>
</protein>
<dbReference type="PROSITE" id="PS00086">
    <property type="entry name" value="CYTOCHROME_P450"/>
    <property type="match status" value="1"/>
</dbReference>
<dbReference type="GO" id="GO:0020037">
    <property type="term" value="F:heme binding"/>
    <property type="evidence" value="ECO:0007669"/>
    <property type="project" value="InterPro"/>
</dbReference>
<proteinExistence type="inferred from homology"/>
<evidence type="ECO:0000256" key="6">
    <source>
        <dbReference type="ARBA" id="ARBA00023033"/>
    </source>
</evidence>
<keyword evidence="5 7" id="KW-0408">Iron</keyword>
<comment type="similarity">
    <text evidence="1 7">Belongs to the cytochrome P450 family.</text>
</comment>
<dbReference type="InterPro" id="IPR001128">
    <property type="entry name" value="Cyt_P450"/>
</dbReference>
<dbReference type="GO" id="GO:0004497">
    <property type="term" value="F:monooxygenase activity"/>
    <property type="evidence" value="ECO:0007669"/>
    <property type="project" value="UniProtKB-KW"/>
</dbReference>
<dbReference type="InterPro" id="IPR002397">
    <property type="entry name" value="Cyt_P450_B"/>
</dbReference>
<dbReference type="PANTHER" id="PTHR46696:SF1">
    <property type="entry name" value="CYTOCHROME P450 YJIB-RELATED"/>
    <property type="match status" value="1"/>
</dbReference>
<dbReference type="InterPro" id="IPR017972">
    <property type="entry name" value="Cyt_P450_CS"/>
</dbReference>
<dbReference type="PANTHER" id="PTHR46696">
    <property type="entry name" value="P450, PUTATIVE (EUROFUNG)-RELATED"/>
    <property type="match status" value="1"/>
</dbReference>
<reference evidence="8" key="1">
    <citation type="submission" date="2024-07" db="EMBL/GenBank/DDBJ databases">
        <authorList>
            <person name="Yu S.T."/>
        </authorList>
    </citation>
    <scope>NUCLEOTIDE SEQUENCE</scope>
    <source>
        <strain evidence="8">R21</strain>
    </source>
</reference>
<evidence type="ECO:0000256" key="4">
    <source>
        <dbReference type="ARBA" id="ARBA00023002"/>
    </source>
</evidence>
<evidence type="ECO:0000256" key="2">
    <source>
        <dbReference type="ARBA" id="ARBA00022617"/>
    </source>
</evidence>
<keyword evidence="6 7" id="KW-0503">Monooxygenase</keyword>
<keyword evidence="2 7" id="KW-0349">Heme</keyword>
<dbReference type="EMBL" id="CP163435">
    <property type="protein sequence ID" value="XDQ24017.1"/>
    <property type="molecule type" value="Genomic_DNA"/>
</dbReference>
<keyword evidence="4 7" id="KW-0560">Oxidoreductase</keyword>
<evidence type="ECO:0000256" key="5">
    <source>
        <dbReference type="ARBA" id="ARBA00023004"/>
    </source>
</evidence>
<dbReference type="RefSeq" id="WP_369230282.1">
    <property type="nucleotide sequence ID" value="NZ_CP163435.1"/>
</dbReference>
<dbReference type="GO" id="GO:0005506">
    <property type="term" value="F:iron ion binding"/>
    <property type="evidence" value="ECO:0007669"/>
    <property type="project" value="InterPro"/>
</dbReference>
<dbReference type="Gene3D" id="1.10.630.10">
    <property type="entry name" value="Cytochrome P450"/>
    <property type="match status" value="1"/>
</dbReference>
<dbReference type="InterPro" id="IPR036396">
    <property type="entry name" value="Cyt_P450_sf"/>
</dbReference>
<keyword evidence="3 7" id="KW-0479">Metal-binding</keyword>
<dbReference type="SUPFAM" id="SSF48264">
    <property type="entry name" value="Cytochrome P450"/>
    <property type="match status" value="1"/>
</dbReference>
<dbReference type="PRINTS" id="PR00359">
    <property type="entry name" value="BP450"/>
</dbReference>
<evidence type="ECO:0000313" key="8">
    <source>
        <dbReference type="EMBL" id="XDQ24017.1"/>
    </source>
</evidence>
<gene>
    <name evidence="8" type="ORF">AB5J56_04585</name>
</gene>
<dbReference type="FunFam" id="1.10.630.10:FF:000018">
    <property type="entry name" value="Cytochrome P450 monooxygenase"/>
    <property type="match status" value="1"/>
</dbReference>